<sequence length="431" mass="48453">MDGWYCDAGGSRSSLVDCYEQFFARNDNSCASELEASEDLNVSVQLQQQLCEQTTNQFVGCENEEIEFGMSAFSNICTKMDMEYLFSEESVKRSEFSSSPRRSLTNSPEYSSLLKNTSFPVPDRVPNYGGALSHTATVRPYLSSIEASDQYCNIKFPTMKTEDLMITSALSAIFSSNSSATDNTTTTTTTTNGVLGSCDSGFKPYNSSSISPKFEEINKSCGQKMIKDSIAYLRKVNSTGAGAQNNESQPTTHQLHHMISERKRREKLNESFYELRLLLPPCSKKDKASVLCKTKEYLKTLEAQILELEKRKQMLEMNLVTADETKEDVSRPICSKNIQIVDTFEPMTGIRRINLKITVGWECDIVKLVLNALEYLKEIRAISLVSLDANTYLQQKVHFTWAAVKFDIKASDWDETSFKKGMTRAVDKATV</sequence>
<accession>A0A7M3UQJ6</accession>
<dbReference type="Pfam" id="PF00010">
    <property type="entry name" value="HLH"/>
    <property type="match status" value="1"/>
</dbReference>
<organism evidence="6">
    <name type="scientific">Dracaena cambodiana</name>
    <dbReference type="NCBI Taxonomy" id="580341"/>
    <lineage>
        <taxon>Eukaryota</taxon>
        <taxon>Viridiplantae</taxon>
        <taxon>Streptophyta</taxon>
        <taxon>Embryophyta</taxon>
        <taxon>Tracheophyta</taxon>
        <taxon>Spermatophyta</taxon>
        <taxon>Magnoliopsida</taxon>
        <taxon>Liliopsida</taxon>
        <taxon>Asparagales</taxon>
        <taxon>Asparagaceae</taxon>
        <taxon>Nolinoideae</taxon>
        <taxon>Dracaena</taxon>
    </lineage>
</organism>
<keyword evidence="2" id="KW-0805">Transcription regulation</keyword>
<evidence type="ECO:0000256" key="4">
    <source>
        <dbReference type="SAM" id="Coils"/>
    </source>
</evidence>
<dbReference type="GO" id="GO:0046983">
    <property type="term" value="F:protein dimerization activity"/>
    <property type="evidence" value="ECO:0007669"/>
    <property type="project" value="InterPro"/>
</dbReference>
<dbReference type="SUPFAM" id="SSF47459">
    <property type="entry name" value="HLH, helix-loop-helix DNA-binding domain"/>
    <property type="match status" value="1"/>
</dbReference>
<comment type="similarity">
    <text evidence="1">Belongs to the bHLH protein family.</text>
</comment>
<reference evidence="6" key="1">
    <citation type="submission" date="2019-12" db="EMBL/GenBank/DDBJ databases">
        <title>Identification of the bHLH gene family in Dracaena cambodiana reveals candidate genes involved in flavonoid biosynthesis.</title>
        <authorList>
            <person name="Zhu J."/>
            <person name="Peng S."/>
        </authorList>
    </citation>
    <scope>NUCLEOTIDE SEQUENCE</scope>
</reference>
<keyword evidence="4" id="KW-0175">Coiled coil</keyword>
<evidence type="ECO:0000313" key="6">
    <source>
        <dbReference type="EMBL" id="QOJ43699.1"/>
    </source>
</evidence>
<keyword evidence="3" id="KW-0804">Transcription</keyword>
<dbReference type="Gene3D" id="4.10.280.10">
    <property type="entry name" value="Helix-loop-helix DNA-binding domain"/>
    <property type="match status" value="1"/>
</dbReference>
<dbReference type="EMBL" id="MN883646">
    <property type="protein sequence ID" value="QOJ43699.1"/>
    <property type="molecule type" value="mRNA"/>
</dbReference>
<dbReference type="SMART" id="SM00353">
    <property type="entry name" value="HLH"/>
    <property type="match status" value="1"/>
</dbReference>
<dbReference type="InterPro" id="IPR045239">
    <property type="entry name" value="bHLH95_bHLH"/>
</dbReference>
<feature type="coiled-coil region" evidence="4">
    <location>
        <begin position="298"/>
        <end position="325"/>
    </location>
</feature>
<dbReference type="CDD" id="cd11393">
    <property type="entry name" value="bHLH_AtbHLH_like"/>
    <property type="match status" value="1"/>
</dbReference>
<gene>
    <name evidence="6" type="primary">bHLH38</name>
</gene>
<proteinExistence type="evidence at transcript level"/>
<evidence type="ECO:0000256" key="1">
    <source>
        <dbReference type="ARBA" id="ARBA00005510"/>
    </source>
</evidence>
<evidence type="ECO:0000259" key="5">
    <source>
        <dbReference type="PROSITE" id="PS50888"/>
    </source>
</evidence>
<dbReference type="PANTHER" id="PTHR46665">
    <property type="entry name" value="TRANSCRIPTION FACTOR BHLH041-RELATED-RELATED"/>
    <property type="match status" value="1"/>
</dbReference>
<dbReference type="InterPro" id="IPR036638">
    <property type="entry name" value="HLH_DNA-bd_sf"/>
</dbReference>
<evidence type="ECO:0000256" key="3">
    <source>
        <dbReference type="ARBA" id="ARBA00023163"/>
    </source>
</evidence>
<dbReference type="InterPro" id="IPR011598">
    <property type="entry name" value="bHLH_dom"/>
</dbReference>
<dbReference type="AlphaFoldDB" id="A0A7M3UQJ6"/>
<dbReference type="InterPro" id="IPR055477">
    <property type="entry name" value="DUF7049"/>
</dbReference>
<feature type="domain" description="BHLH" evidence="5">
    <location>
        <begin position="252"/>
        <end position="301"/>
    </location>
</feature>
<dbReference type="Pfam" id="PF23132">
    <property type="entry name" value="DUF7049"/>
    <property type="match status" value="1"/>
</dbReference>
<dbReference type="InterPro" id="IPR044658">
    <property type="entry name" value="bHLH92/bHLH041-like"/>
</dbReference>
<name>A0A7M3UQJ6_9ASPA</name>
<dbReference type="PROSITE" id="PS50888">
    <property type="entry name" value="BHLH"/>
    <property type="match status" value="1"/>
</dbReference>
<protein>
    <submittedName>
        <fullName evidence="6">BHLH transcription factor</fullName>
    </submittedName>
</protein>
<dbReference type="PANTHER" id="PTHR46665:SF1">
    <property type="entry name" value="SPERMATOGENESIS- AND OOGENESIS-SPECIFIC BASIC HELIX-LOOP-HELIX-CONTAINING PROTEIN 1"/>
    <property type="match status" value="1"/>
</dbReference>
<evidence type="ECO:0000256" key="2">
    <source>
        <dbReference type="ARBA" id="ARBA00023015"/>
    </source>
</evidence>